<protein>
    <submittedName>
        <fullName evidence="1">Uncharacterized protein</fullName>
    </submittedName>
</protein>
<reference evidence="1" key="2">
    <citation type="journal article" date="2015" name="Data Brief">
        <title>Shoot transcriptome of the giant reed, Arundo donax.</title>
        <authorList>
            <person name="Barrero R.A."/>
            <person name="Guerrero F.D."/>
            <person name="Moolhuijzen P."/>
            <person name="Goolsby J.A."/>
            <person name="Tidwell J."/>
            <person name="Bellgard S.E."/>
            <person name="Bellgard M.I."/>
        </authorList>
    </citation>
    <scope>NUCLEOTIDE SEQUENCE</scope>
    <source>
        <tissue evidence="1">Shoot tissue taken approximately 20 cm above the soil surface</tissue>
    </source>
</reference>
<sequence>MLSFNIENKLGILFQLQYERKPTRLLSLFFRSLSPAK</sequence>
<name>A0A0A8Y1H1_ARUDO</name>
<accession>A0A0A8Y1H1</accession>
<organism evidence="1">
    <name type="scientific">Arundo donax</name>
    <name type="common">Giant reed</name>
    <name type="synonym">Donax arundinaceus</name>
    <dbReference type="NCBI Taxonomy" id="35708"/>
    <lineage>
        <taxon>Eukaryota</taxon>
        <taxon>Viridiplantae</taxon>
        <taxon>Streptophyta</taxon>
        <taxon>Embryophyta</taxon>
        <taxon>Tracheophyta</taxon>
        <taxon>Spermatophyta</taxon>
        <taxon>Magnoliopsida</taxon>
        <taxon>Liliopsida</taxon>
        <taxon>Poales</taxon>
        <taxon>Poaceae</taxon>
        <taxon>PACMAD clade</taxon>
        <taxon>Arundinoideae</taxon>
        <taxon>Arundineae</taxon>
        <taxon>Arundo</taxon>
    </lineage>
</organism>
<dbReference type="EMBL" id="GBRH01277934">
    <property type="protein sequence ID" value="JAD19961.1"/>
    <property type="molecule type" value="Transcribed_RNA"/>
</dbReference>
<reference evidence="1" key="1">
    <citation type="submission" date="2014-09" db="EMBL/GenBank/DDBJ databases">
        <authorList>
            <person name="Magalhaes I.L.F."/>
            <person name="Oliveira U."/>
            <person name="Santos F.R."/>
            <person name="Vidigal T.H.D.A."/>
            <person name="Brescovit A.D."/>
            <person name="Santos A.J."/>
        </authorList>
    </citation>
    <scope>NUCLEOTIDE SEQUENCE</scope>
    <source>
        <tissue evidence="1">Shoot tissue taken approximately 20 cm above the soil surface</tissue>
    </source>
</reference>
<proteinExistence type="predicted"/>
<evidence type="ECO:0000313" key="1">
    <source>
        <dbReference type="EMBL" id="JAD19961.1"/>
    </source>
</evidence>
<dbReference type="AlphaFoldDB" id="A0A0A8Y1H1"/>